<gene>
    <name evidence="2" type="ORF">HNQ86_001682</name>
    <name evidence="1" type="ORF">LF63_0102740</name>
</gene>
<evidence type="ECO:0000313" key="2">
    <source>
        <dbReference type="EMBL" id="MBB6184337.1"/>
    </source>
</evidence>
<protein>
    <submittedName>
        <fullName evidence="2">N-dimethylarginine dimethylaminohydrolase</fullName>
    </submittedName>
    <submittedName>
        <fullName evidence="1">Nitrate reductase</fullName>
    </submittedName>
</protein>
<keyword evidence="2" id="KW-0378">Hydrolase</keyword>
<reference evidence="1 3" key="1">
    <citation type="submission" date="2014-09" db="EMBL/GenBank/DDBJ databases">
        <title>Xanthomonadaceae 3.5X direct submission.</title>
        <authorList>
            <person name="Fang T."/>
            <person name="Wang H."/>
        </authorList>
    </citation>
    <scope>NUCLEOTIDE SEQUENCE [LARGE SCALE GENOMIC DNA]</scope>
    <source>
        <strain evidence="1 3">3.5X</strain>
    </source>
</reference>
<keyword evidence="3" id="KW-1185">Reference proteome</keyword>
<sequence length="273" mass="30216">MTSRPRFLMCPPTYFEVAYVINPWMEHHVDNVQQARAQAQWDALHEALQARADVALVEPAPGLPDMPFTANAGVVLGDTFVPSRFRHAQRQGEEALFERWCAEHGFAIRALPEGLDFEGAGDALLDRGQPLLWMGHGHRSDAACAPALQALLDIEVEPLRLADARFYHLDTCFCPLQGGALLYNPRAFDDDSRARIEARVPAHRRLAVDADDAAAFACNAVDVLDAVMLNRASDALRAGLKRLDYDVIETPLDEFMKSGGSAKCLTLRLDEPR</sequence>
<evidence type="ECO:0000313" key="1">
    <source>
        <dbReference type="EMBL" id="KGI78862.1"/>
    </source>
</evidence>
<dbReference type="GO" id="GO:0016787">
    <property type="term" value="F:hydrolase activity"/>
    <property type="evidence" value="ECO:0007669"/>
    <property type="project" value="UniProtKB-KW"/>
</dbReference>
<evidence type="ECO:0000313" key="4">
    <source>
        <dbReference type="Proteomes" id="UP000560000"/>
    </source>
</evidence>
<dbReference type="OrthoDB" id="9814070at2"/>
<name>A0A099CZ24_9GAMM</name>
<dbReference type="Gene3D" id="3.75.10.10">
    <property type="entry name" value="L-arginine/glycine Amidinotransferase, Chain A"/>
    <property type="match status" value="1"/>
</dbReference>
<dbReference type="STRING" id="1543381.LF63_0102740"/>
<accession>A0A099CZ24</accession>
<dbReference type="HOGENOM" id="CLU_057463_0_0_6"/>
<dbReference type="AlphaFoldDB" id="A0A099CZ24"/>
<dbReference type="Proteomes" id="UP000029708">
    <property type="component" value="Unassembled WGS sequence"/>
</dbReference>
<dbReference type="EMBL" id="JROI01000007">
    <property type="protein sequence ID" value="KGI78862.1"/>
    <property type="molecule type" value="Genomic_DNA"/>
</dbReference>
<reference evidence="2 4" key="2">
    <citation type="submission" date="2020-08" db="EMBL/GenBank/DDBJ databases">
        <title>Genomic Encyclopedia of Type Strains, Phase IV (KMG-IV): sequencing the most valuable type-strain genomes for metagenomic binning, comparative biology and taxonomic classification.</title>
        <authorList>
            <person name="Goeker M."/>
        </authorList>
    </citation>
    <scope>NUCLEOTIDE SEQUENCE [LARGE SCALE GENOMIC DNA]</scope>
    <source>
        <strain evidence="2 4">DSM 107085</strain>
    </source>
</reference>
<dbReference type="Proteomes" id="UP000560000">
    <property type="component" value="Unassembled WGS sequence"/>
</dbReference>
<dbReference type="SUPFAM" id="SSF55909">
    <property type="entry name" value="Pentein"/>
    <property type="match status" value="1"/>
</dbReference>
<proteinExistence type="predicted"/>
<organism evidence="1 3">
    <name type="scientific">Oleiagrimonas soli</name>
    <dbReference type="NCBI Taxonomy" id="1543381"/>
    <lineage>
        <taxon>Bacteria</taxon>
        <taxon>Pseudomonadati</taxon>
        <taxon>Pseudomonadota</taxon>
        <taxon>Gammaproteobacteria</taxon>
        <taxon>Lysobacterales</taxon>
        <taxon>Rhodanobacteraceae</taxon>
        <taxon>Oleiagrimonas</taxon>
    </lineage>
</organism>
<comment type="caution">
    <text evidence="1">The sequence shown here is derived from an EMBL/GenBank/DDBJ whole genome shotgun (WGS) entry which is preliminary data.</text>
</comment>
<dbReference type="EMBL" id="JACHET010000001">
    <property type="protein sequence ID" value="MBB6184337.1"/>
    <property type="molecule type" value="Genomic_DNA"/>
</dbReference>
<dbReference type="RefSeq" id="WP_043099475.1">
    <property type="nucleotide sequence ID" value="NZ_JACHET010000001.1"/>
</dbReference>
<dbReference type="Pfam" id="PF19420">
    <property type="entry name" value="DDAH_eukar"/>
    <property type="match status" value="1"/>
</dbReference>
<evidence type="ECO:0000313" key="3">
    <source>
        <dbReference type="Proteomes" id="UP000029708"/>
    </source>
</evidence>